<proteinExistence type="inferred from homology"/>
<evidence type="ECO:0000256" key="8">
    <source>
        <dbReference type="ARBA" id="ARBA00023136"/>
    </source>
</evidence>
<evidence type="ECO:0000256" key="2">
    <source>
        <dbReference type="ARBA" id="ARBA00008417"/>
    </source>
</evidence>
<keyword evidence="6 10" id="KW-0812">Transmembrane</keyword>
<feature type="transmembrane region" description="Helical" evidence="10">
    <location>
        <begin position="414"/>
        <end position="433"/>
    </location>
</feature>
<keyword evidence="12" id="KW-1185">Reference proteome</keyword>
<feature type="transmembrane region" description="Helical" evidence="10">
    <location>
        <begin position="161"/>
        <end position="183"/>
    </location>
</feature>
<dbReference type="PANTHER" id="PTHR43823">
    <property type="entry name" value="SPORULATION PROTEIN YKVU"/>
    <property type="match status" value="1"/>
</dbReference>
<name>A0A1H3I096_9BACI</name>
<gene>
    <name evidence="11" type="ORF">SAMN05421736_101665</name>
</gene>
<feature type="transmembrane region" description="Helical" evidence="10">
    <location>
        <begin position="12"/>
        <end position="33"/>
    </location>
</feature>
<dbReference type="AlphaFoldDB" id="A0A1H3I096"/>
<dbReference type="Proteomes" id="UP000198935">
    <property type="component" value="Unassembled WGS sequence"/>
</dbReference>
<feature type="transmembrane region" description="Helical" evidence="10">
    <location>
        <begin position="45"/>
        <end position="72"/>
    </location>
</feature>
<feature type="transmembrane region" description="Helical" evidence="10">
    <location>
        <begin position="387"/>
        <end position="408"/>
    </location>
</feature>
<keyword evidence="9" id="KW-0046">Antibiotic resistance</keyword>
<sequence>MDHVAKLEKAPLGKLVFSMCTHASLALLVYSFYTLTDTFIIARGVNVYAAGAVSVASPLLMLLLAFSTTAGAGGASLISRGLGKEDQSYPAKVAANIFVCFWGLALVITSLGLTFLDPLLRLLGATGELYPYAREYSTVILAGAVTSTAFSSLVRAEGATTFALCLWVVPVAVNLILDVIFVFPLNMGVTGAALATVAAQITSVCMSIWFFFVRKGRAYRIKGQDFQISPSIIREVAVIGFPSLLNQISSSILVIVLNRMLGATGGEPAITAFAFAVRIQTFLLLPQNGIAQGIQPIIGYNFTRENIDRVKKTINIAFSASIIYGVVIVIFGILIRQPLMEIFTDDSAIISTGSTVLLFMLMAMPIRGYSPLISACYQSIGDARKAILLPTLGFCAIQFPVLMIMSRLGGLSGVFWSFFLSDILIFALAFSFGGRLRKLGV</sequence>
<feature type="transmembrane region" description="Helical" evidence="10">
    <location>
        <begin position="93"/>
        <end position="116"/>
    </location>
</feature>
<keyword evidence="8 10" id="KW-0472">Membrane</keyword>
<keyword evidence="7 10" id="KW-1133">Transmembrane helix</keyword>
<evidence type="ECO:0000256" key="6">
    <source>
        <dbReference type="ARBA" id="ARBA00022692"/>
    </source>
</evidence>
<feature type="transmembrane region" description="Helical" evidence="10">
    <location>
        <begin position="189"/>
        <end position="212"/>
    </location>
</feature>
<dbReference type="InterPro" id="IPR045070">
    <property type="entry name" value="MATE_MepA-like"/>
</dbReference>
<dbReference type="OrthoDB" id="9811110at2"/>
<protein>
    <recommendedName>
        <fullName evidence="3">Multidrug export protein MepA</fullName>
    </recommendedName>
</protein>
<comment type="similarity">
    <text evidence="2">Belongs to the multi antimicrobial extrusion (MATE) (TC 2.A.66.1) family. MepA subfamily.</text>
</comment>
<dbReference type="CDD" id="cd13143">
    <property type="entry name" value="MATE_MepA_like"/>
    <property type="match status" value="1"/>
</dbReference>
<accession>A0A1H3I096</accession>
<dbReference type="InterPro" id="IPR002528">
    <property type="entry name" value="MATE_fam"/>
</dbReference>
<dbReference type="EMBL" id="FNPI01000001">
    <property type="protein sequence ID" value="SDY20875.1"/>
    <property type="molecule type" value="Genomic_DNA"/>
</dbReference>
<evidence type="ECO:0000313" key="11">
    <source>
        <dbReference type="EMBL" id="SDY20875.1"/>
    </source>
</evidence>
<evidence type="ECO:0000256" key="3">
    <source>
        <dbReference type="ARBA" id="ARBA00022106"/>
    </source>
</evidence>
<dbReference type="PANTHER" id="PTHR43823:SF3">
    <property type="entry name" value="MULTIDRUG EXPORT PROTEIN MEPA"/>
    <property type="match status" value="1"/>
</dbReference>
<feature type="transmembrane region" description="Helical" evidence="10">
    <location>
        <begin position="314"/>
        <end position="335"/>
    </location>
</feature>
<evidence type="ECO:0000256" key="7">
    <source>
        <dbReference type="ARBA" id="ARBA00022989"/>
    </source>
</evidence>
<dbReference type="Pfam" id="PF01554">
    <property type="entry name" value="MatE"/>
    <property type="match status" value="2"/>
</dbReference>
<dbReference type="GO" id="GO:0046677">
    <property type="term" value="P:response to antibiotic"/>
    <property type="evidence" value="ECO:0007669"/>
    <property type="project" value="UniProtKB-KW"/>
</dbReference>
<dbReference type="InterPro" id="IPR048279">
    <property type="entry name" value="MdtK-like"/>
</dbReference>
<dbReference type="STRING" id="1503961.SAMN05421736_101665"/>
<comment type="subcellular location">
    <subcellularLocation>
        <location evidence="1">Cell membrane</location>
        <topology evidence="1">Multi-pass membrane protein</topology>
    </subcellularLocation>
</comment>
<evidence type="ECO:0000313" key="12">
    <source>
        <dbReference type="Proteomes" id="UP000198935"/>
    </source>
</evidence>
<evidence type="ECO:0000256" key="1">
    <source>
        <dbReference type="ARBA" id="ARBA00004651"/>
    </source>
</evidence>
<dbReference type="InterPro" id="IPR051327">
    <property type="entry name" value="MATE_MepA_subfamily"/>
</dbReference>
<dbReference type="PIRSF" id="PIRSF006603">
    <property type="entry name" value="DinF"/>
    <property type="match status" value="1"/>
</dbReference>
<keyword evidence="5" id="KW-1003">Cell membrane</keyword>
<reference evidence="12" key="1">
    <citation type="submission" date="2016-10" db="EMBL/GenBank/DDBJ databases">
        <authorList>
            <person name="Varghese N."/>
            <person name="Submissions S."/>
        </authorList>
    </citation>
    <scope>NUCLEOTIDE SEQUENCE [LARGE SCALE GENOMIC DNA]</scope>
    <source>
        <strain evidence="12">SP</strain>
    </source>
</reference>
<evidence type="ECO:0000256" key="10">
    <source>
        <dbReference type="SAM" id="Phobius"/>
    </source>
</evidence>
<evidence type="ECO:0000256" key="4">
    <source>
        <dbReference type="ARBA" id="ARBA00022448"/>
    </source>
</evidence>
<evidence type="ECO:0000256" key="5">
    <source>
        <dbReference type="ARBA" id="ARBA00022475"/>
    </source>
</evidence>
<dbReference type="GO" id="GO:0015297">
    <property type="term" value="F:antiporter activity"/>
    <property type="evidence" value="ECO:0007669"/>
    <property type="project" value="InterPro"/>
</dbReference>
<feature type="transmembrane region" description="Helical" evidence="10">
    <location>
        <begin position="347"/>
        <end position="366"/>
    </location>
</feature>
<evidence type="ECO:0000256" key="9">
    <source>
        <dbReference type="ARBA" id="ARBA00023251"/>
    </source>
</evidence>
<keyword evidence="4" id="KW-0813">Transport</keyword>
<dbReference type="GO" id="GO:0042910">
    <property type="term" value="F:xenobiotic transmembrane transporter activity"/>
    <property type="evidence" value="ECO:0007669"/>
    <property type="project" value="InterPro"/>
</dbReference>
<feature type="transmembrane region" description="Helical" evidence="10">
    <location>
        <begin position="136"/>
        <end position="154"/>
    </location>
</feature>
<dbReference type="GO" id="GO:0005886">
    <property type="term" value="C:plasma membrane"/>
    <property type="evidence" value="ECO:0007669"/>
    <property type="project" value="UniProtKB-SubCell"/>
</dbReference>
<dbReference type="NCBIfam" id="TIGR00797">
    <property type="entry name" value="matE"/>
    <property type="match status" value="1"/>
</dbReference>
<organism evidence="11 12">
    <name type="scientific">Evansella caseinilytica</name>
    <dbReference type="NCBI Taxonomy" id="1503961"/>
    <lineage>
        <taxon>Bacteria</taxon>
        <taxon>Bacillati</taxon>
        <taxon>Bacillota</taxon>
        <taxon>Bacilli</taxon>
        <taxon>Bacillales</taxon>
        <taxon>Bacillaceae</taxon>
        <taxon>Evansella</taxon>
    </lineage>
</organism>